<proteinExistence type="predicted"/>
<comment type="caution">
    <text evidence="1">The sequence shown here is derived from an EMBL/GenBank/DDBJ whole genome shotgun (WGS) entry which is preliminary data.</text>
</comment>
<evidence type="ECO:0000313" key="1">
    <source>
        <dbReference type="EMBL" id="KAK7610280.1"/>
    </source>
</evidence>
<reference evidence="1 2" key="1">
    <citation type="submission" date="2024-04" db="EMBL/GenBank/DDBJ databases">
        <title>Phyllosticta paracitricarpa is synonymous to the EU quarantine fungus P. citricarpa based on phylogenomic analyses.</title>
        <authorList>
            <consortium name="Lawrence Berkeley National Laboratory"/>
            <person name="Van ingen-buijs V.A."/>
            <person name="Van westerhoven A.C."/>
            <person name="Haridas S."/>
            <person name="Skiadas P."/>
            <person name="Martin F."/>
            <person name="Groenewald J.Z."/>
            <person name="Crous P.W."/>
            <person name="Seidl M.F."/>
        </authorList>
    </citation>
    <scope>NUCLEOTIDE SEQUENCE [LARGE SCALE GENOMIC DNA]</scope>
    <source>
        <strain evidence="1 2">CBS 141358</strain>
    </source>
</reference>
<gene>
    <name evidence="1" type="ORF">JOL62DRAFT_557199</name>
</gene>
<sequence>MACAAWPSPASCCLPCLPACLRPTTLFRFAVSFRRSASSRLVSSPLFSSLLSRRFGSPVAAFACVPVTNQTNQPTNQPTYYRPAVPSRLFFVSNHVWARRRRLSMTARDEGMQLRGERGYSYIGLLNIRKINFNYKRVFKIFKNIR</sequence>
<dbReference type="EMBL" id="JBBPBF010000019">
    <property type="protein sequence ID" value="KAK7610280.1"/>
    <property type="molecule type" value="Genomic_DNA"/>
</dbReference>
<dbReference type="Proteomes" id="UP001367316">
    <property type="component" value="Unassembled WGS sequence"/>
</dbReference>
<organism evidence="1 2">
    <name type="scientific">Phyllosticta paracitricarpa</name>
    <dbReference type="NCBI Taxonomy" id="2016321"/>
    <lineage>
        <taxon>Eukaryota</taxon>
        <taxon>Fungi</taxon>
        <taxon>Dikarya</taxon>
        <taxon>Ascomycota</taxon>
        <taxon>Pezizomycotina</taxon>
        <taxon>Dothideomycetes</taxon>
        <taxon>Dothideomycetes incertae sedis</taxon>
        <taxon>Botryosphaeriales</taxon>
        <taxon>Phyllostictaceae</taxon>
        <taxon>Phyllosticta</taxon>
    </lineage>
</organism>
<protein>
    <submittedName>
        <fullName evidence="1">Uncharacterized protein</fullName>
    </submittedName>
</protein>
<name>A0ABR1N529_9PEZI</name>
<evidence type="ECO:0000313" key="2">
    <source>
        <dbReference type="Proteomes" id="UP001367316"/>
    </source>
</evidence>
<accession>A0ABR1N529</accession>
<keyword evidence="2" id="KW-1185">Reference proteome</keyword>